<dbReference type="PANTHER" id="PTHR47840:SF1">
    <property type="entry name" value="ZN(II)2CYS6 TRANSCRIPTION FACTOR (EUROFUNG)"/>
    <property type="match status" value="1"/>
</dbReference>
<feature type="compositionally biased region" description="Polar residues" evidence="5">
    <location>
        <begin position="180"/>
        <end position="192"/>
    </location>
</feature>
<evidence type="ECO:0000256" key="3">
    <source>
        <dbReference type="ARBA" id="ARBA00023163"/>
    </source>
</evidence>
<dbReference type="PANTHER" id="PTHR47840">
    <property type="entry name" value="ZN(II)2CYS6 TRANSCRIPTION FACTOR (EUROFUNG)-RELATED"/>
    <property type="match status" value="1"/>
</dbReference>
<keyword evidence="2" id="KW-0805">Transcription regulation</keyword>
<dbReference type="GO" id="GO:0003677">
    <property type="term" value="F:DNA binding"/>
    <property type="evidence" value="ECO:0007669"/>
    <property type="project" value="InterPro"/>
</dbReference>
<feature type="domain" description="Zn(2)-C6 fungal-type" evidence="6">
    <location>
        <begin position="29"/>
        <end position="64"/>
    </location>
</feature>
<dbReference type="SMART" id="SM00906">
    <property type="entry name" value="Fungal_trans"/>
    <property type="match status" value="1"/>
</dbReference>
<dbReference type="CDD" id="cd12148">
    <property type="entry name" value="fungal_TF_MHR"/>
    <property type="match status" value="1"/>
</dbReference>
<dbReference type="OrthoDB" id="6509908at2759"/>
<keyword evidence="4" id="KW-0539">Nucleus</keyword>
<proteinExistence type="predicted"/>
<gene>
    <name evidence="7" type="ORF">K431DRAFT_305375</name>
</gene>
<reference evidence="7" key="1">
    <citation type="journal article" date="2020" name="Stud. Mycol.">
        <title>101 Dothideomycetes genomes: a test case for predicting lifestyles and emergence of pathogens.</title>
        <authorList>
            <person name="Haridas S."/>
            <person name="Albert R."/>
            <person name="Binder M."/>
            <person name="Bloem J."/>
            <person name="Labutti K."/>
            <person name="Salamov A."/>
            <person name="Andreopoulos B."/>
            <person name="Baker S."/>
            <person name="Barry K."/>
            <person name="Bills G."/>
            <person name="Bluhm B."/>
            <person name="Cannon C."/>
            <person name="Castanera R."/>
            <person name="Culley D."/>
            <person name="Daum C."/>
            <person name="Ezra D."/>
            <person name="Gonzalez J."/>
            <person name="Henrissat B."/>
            <person name="Kuo A."/>
            <person name="Liang C."/>
            <person name="Lipzen A."/>
            <person name="Lutzoni F."/>
            <person name="Magnuson J."/>
            <person name="Mondo S."/>
            <person name="Nolan M."/>
            <person name="Ohm R."/>
            <person name="Pangilinan J."/>
            <person name="Park H.-J."/>
            <person name="Ramirez L."/>
            <person name="Alfaro M."/>
            <person name="Sun H."/>
            <person name="Tritt A."/>
            <person name="Yoshinaga Y."/>
            <person name="Zwiers L.-H."/>
            <person name="Turgeon B."/>
            <person name="Goodwin S."/>
            <person name="Spatafora J."/>
            <person name="Crous P."/>
            <person name="Grigoriev I."/>
        </authorList>
    </citation>
    <scope>NUCLEOTIDE SEQUENCE</scope>
    <source>
        <strain evidence="7">CBS 116435</strain>
    </source>
</reference>
<name>A0A9P4Q475_9PEZI</name>
<evidence type="ECO:0000259" key="6">
    <source>
        <dbReference type="PROSITE" id="PS50048"/>
    </source>
</evidence>
<feature type="region of interest" description="Disordered" evidence="5">
    <location>
        <begin position="667"/>
        <end position="698"/>
    </location>
</feature>
<dbReference type="GO" id="GO:0006351">
    <property type="term" value="P:DNA-templated transcription"/>
    <property type="evidence" value="ECO:0007669"/>
    <property type="project" value="InterPro"/>
</dbReference>
<sequence>MQPSIAIYKTPKISDGAGAQKRMRKGTRSCLACRQRKVRCTWGVDQGSESTSSCNQCVKHGYQCEPQGVVVTAEGTAGDYSPIAAKRPRKLRERAAQLEGTVEKLGPTSSKVQHDQHQQLVEATDADKSEVISAWSTTSGNGENYADAAGIPQWPSTLISRTLSSAQVSVSNRVPERESSVTLESHTASTTAEHGEVGTDEEIVSQMAPLIRLLKNPILGTSDTAPTQDASSCGSPAQRMPKSQRYIDTAHELSSVMPGPSELADIVQKRSGWWSFYRQSVDLVWGLPSSHTLRDFALEALADAHPASLALLLVCLTISTGDYQRYLPVVEEKVVNDDQLAGTEHGLACLMALGLCYLAALQPRRAWVTYRRANTLMQLNGLHLSHRRSQRTEAIFWQLFHADRWVSLMIGLPYGVHDRFCDVHVDPIEETSVNRWLYRQLGISTGRVIDHLQSLEGPRLPFALELEDQLESLQAKLPPHYLSLDQISRCSILEEQFAKLYRKIYLHLLKTYVHLPFLLRAYEYEQRYEFSRHRCLDNSQHLLEAYLQLFDLSPVAVSDGTVLNFNASFAATVLLLGLLGYGKSEGDAPPSSLRDHPDWDTIQRTMEAIKEGAKGRGSVLCKRSYDALSALVESASSPIDLGPQKITFPYFGTVEVRRKARLDGTRVNSSSRVSQTLNPDSDVLSDTSTIDPQQRQDTVAKTDQLPLAMGTMPDLLLEYHGPYTAGNSETGSLLDDAAFLWDDLWLDNSMETWSGDAMKDFGGLD</sequence>
<evidence type="ECO:0000256" key="4">
    <source>
        <dbReference type="ARBA" id="ARBA00023242"/>
    </source>
</evidence>
<dbReference type="InterPro" id="IPR007219">
    <property type="entry name" value="XnlR_reg_dom"/>
</dbReference>
<evidence type="ECO:0000256" key="2">
    <source>
        <dbReference type="ARBA" id="ARBA00023015"/>
    </source>
</evidence>
<organism evidence="7 8">
    <name type="scientific">Polychaeton citri CBS 116435</name>
    <dbReference type="NCBI Taxonomy" id="1314669"/>
    <lineage>
        <taxon>Eukaryota</taxon>
        <taxon>Fungi</taxon>
        <taxon>Dikarya</taxon>
        <taxon>Ascomycota</taxon>
        <taxon>Pezizomycotina</taxon>
        <taxon>Dothideomycetes</taxon>
        <taxon>Dothideomycetidae</taxon>
        <taxon>Capnodiales</taxon>
        <taxon>Capnodiaceae</taxon>
        <taxon>Polychaeton</taxon>
    </lineage>
</organism>
<keyword evidence="8" id="KW-1185">Reference proteome</keyword>
<dbReference type="GO" id="GO:0008270">
    <property type="term" value="F:zinc ion binding"/>
    <property type="evidence" value="ECO:0007669"/>
    <property type="project" value="InterPro"/>
</dbReference>
<dbReference type="PROSITE" id="PS50048">
    <property type="entry name" value="ZN2_CY6_FUNGAL_2"/>
    <property type="match status" value="1"/>
</dbReference>
<dbReference type="InterPro" id="IPR036864">
    <property type="entry name" value="Zn2-C6_fun-type_DNA-bd_sf"/>
</dbReference>
<evidence type="ECO:0000313" key="7">
    <source>
        <dbReference type="EMBL" id="KAF2719215.1"/>
    </source>
</evidence>
<keyword evidence="3" id="KW-0804">Transcription</keyword>
<dbReference type="SUPFAM" id="SSF57701">
    <property type="entry name" value="Zn2/Cys6 DNA-binding domain"/>
    <property type="match status" value="1"/>
</dbReference>
<evidence type="ECO:0000256" key="1">
    <source>
        <dbReference type="ARBA" id="ARBA00022723"/>
    </source>
</evidence>
<dbReference type="GO" id="GO:0000981">
    <property type="term" value="F:DNA-binding transcription factor activity, RNA polymerase II-specific"/>
    <property type="evidence" value="ECO:0007669"/>
    <property type="project" value="InterPro"/>
</dbReference>
<keyword evidence="1" id="KW-0479">Metal-binding</keyword>
<dbReference type="EMBL" id="MU003814">
    <property type="protein sequence ID" value="KAF2719215.1"/>
    <property type="molecule type" value="Genomic_DNA"/>
</dbReference>
<protein>
    <recommendedName>
        <fullName evidence="6">Zn(2)-C6 fungal-type domain-containing protein</fullName>
    </recommendedName>
</protein>
<comment type="caution">
    <text evidence="7">The sequence shown here is derived from an EMBL/GenBank/DDBJ whole genome shotgun (WGS) entry which is preliminary data.</text>
</comment>
<evidence type="ECO:0000256" key="5">
    <source>
        <dbReference type="SAM" id="MobiDB-lite"/>
    </source>
</evidence>
<dbReference type="Gene3D" id="4.10.240.10">
    <property type="entry name" value="Zn(2)-C6 fungal-type DNA-binding domain"/>
    <property type="match status" value="1"/>
</dbReference>
<accession>A0A9P4Q475</accession>
<dbReference type="Pfam" id="PF00172">
    <property type="entry name" value="Zn_clus"/>
    <property type="match status" value="1"/>
</dbReference>
<dbReference type="Proteomes" id="UP000799441">
    <property type="component" value="Unassembled WGS sequence"/>
</dbReference>
<feature type="region of interest" description="Disordered" evidence="5">
    <location>
        <begin position="170"/>
        <end position="197"/>
    </location>
</feature>
<dbReference type="SMART" id="SM00066">
    <property type="entry name" value="GAL4"/>
    <property type="match status" value="1"/>
</dbReference>
<dbReference type="CDD" id="cd00067">
    <property type="entry name" value="GAL4"/>
    <property type="match status" value="1"/>
</dbReference>
<dbReference type="InterPro" id="IPR001138">
    <property type="entry name" value="Zn2Cys6_DnaBD"/>
</dbReference>
<evidence type="ECO:0000313" key="8">
    <source>
        <dbReference type="Proteomes" id="UP000799441"/>
    </source>
</evidence>
<dbReference type="AlphaFoldDB" id="A0A9P4Q475"/>